<protein>
    <submittedName>
        <fullName evidence="2">Uncharacterized protein</fullName>
    </submittedName>
</protein>
<accession>A0ABS5FK40</accession>
<proteinExistence type="predicted"/>
<feature type="transmembrane region" description="Helical" evidence="1">
    <location>
        <begin position="42"/>
        <end position="61"/>
    </location>
</feature>
<dbReference type="RefSeq" id="WP_212493159.1">
    <property type="nucleotide sequence ID" value="NZ_JAFCJH010000016.1"/>
</dbReference>
<dbReference type="Proteomes" id="UP001315278">
    <property type="component" value="Unassembled WGS sequence"/>
</dbReference>
<organism evidence="2 3">
    <name type="scientific">Bradyrhizobium jicamae</name>
    <dbReference type="NCBI Taxonomy" id="280332"/>
    <lineage>
        <taxon>Bacteria</taxon>
        <taxon>Pseudomonadati</taxon>
        <taxon>Pseudomonadota</taxon>
        <taxon>Alphaproteobacteria</taxon>
        <taxon>Hyphomicrobiales</taxon>
        <taxon>Nitrobacteraceae</taxon>
        <taxon>Bradyrhizobium</taxon>
    </lineage>
</organism>
<evidence type="ECO:0000313" key="2">
    <source>
        <dbReference type="EMBL" id="MBR0797133.1"/>
    </source>
</evidence>
<keyword evidence="3" id="KW-1185">Reference proteome</keyword>
<keyword evidence="1" id="KW-1133">Transmembrane helix</keyword>
<evidence type="ECO:0000313" key="3">
    <source>
        <dbReference type="Proteomes" id="UP001315278"/>
    </source>
</evidence>
<name>A0ABS5FK40_9BRAD</name>
<sequence length="74" mass="7811">MSKPRGSVAIILSSSDHAVPAPVDVLKSAEVEATPAFVQRAIMFAYATAVFVAMSGWLYLLGTLLSKGVSWLVS</sequence>
<comment type="caution">
    <text evidence="2">The sequence shown here is derived from an EMBL/GenBank/DDBJ whole genome shotgun (WGS) entry which is preliminary data.</text>
</comment>
<evidence type="ECO:0000256" key="1">
    <source>
        <dbReference type="SAM" id="Phobius"/>
    </source>
</evidence>
<dbReference type="EMBL" id="JAFCJH010000016">
    <property type="protein sequence ID" value="MBR0797133.1"/>
    <property type="molecule type" value="Genomic_DNA"/>
</dbReference>
<reference evidence="3" key="1">
    <citation type="journal article" date="2021" name="ISME J.">
        <title>Evolutionary origin and ecological implication of a unique nif island in free-living Bradyrhizobium lineages.</title>
        <authorList>
            <person name="Tao J."/>
        </authorList>
    </citation>
    <scope>NUCLEOTIDE SEQUENCE [LARGE SCALE GENOMIC DNA]</scope>
    <source>
        <strain evidence="3">SZCCT0434</strain>
    </source>
</reference>
<keyword evidence="1" id="KW-0472">Membrane</keyword>
<gene>
    <name evidence="2" type="ORF">JQ615_17210</name>
</gene>
<keyword evidence="1" id="KW-0812">Transmembrane</keyword>